<dbReference type="InterPro" id="IPR006571">
    <property type="entry name" value="TLDc_dom"/>
</dbReference>
<dbReference type="AlphaFoldDB" id="A0A397J156"/>
<evidence type="ECO:0000313" key="3">
    <source>
        <dbReference type="Proteomes" id="UP000266861"/>
    </source>
</evidence>
<evidence type="ECO:0000313" key="2">
    <source>
        <dbReference type="EMBL" id="RHZ79736.1"/>
    </source>
</evidence>
<dbReference type="OrthoDB" id="2343714at2759"/>
<protein>
    <recommendedName>
        <fullName evidence="1">TLDc domain-containing protein</fullName>
    </recommendedName>
</protein>
<keyword evidence="3" id="KW-1185">Reference proteome</keyword>
<sequence>MHILPKSARETKSEFFGKKGWTLHSILMYTKQENDEKLNIAAFDHWSTDTKQDAWFTASSLHAVFEIMSNKPKWIILISDTGPHYHNTEMMLIMAHWKERYDIEVREWIFLEADEAKTAIDFHRAQIVHAIKRYVRIGFEIKEGNDIEKAIKDLRGTSIGELNPNREKLDKKIKSLVGISNLNEWKWPIEGPFAGYIQARPLPKIGNYINYSPAQIEKLSKSETIKPKPTLSTPTNSQFTWIVPISNFDTNSKRTKIDTLSNEIMKYKYRKKFYVKFQLMSGWALKANQKFGKRGGAKMSKRIITLLQGFFHAGNANKSDRYTAHDMLSELNDMATKLSNILETILIEDKASWLKTHFSFVYCTIFIKENFCNDFVVKYPNLIINNIDQHLVTPDRPIKLNILPARSVLVTELPPRAKETFSTSISEDYAAEISSWIDRKTTTYSTTNFPYKFELILCGTRDGFVPQTFWNICHGHACTIVIAKVKGTDEIIGGYNPLAWDNALDGNSDEWMETKDSFIFSLKNGSIQNSILSRVKKTNCAILYERKND</sequence>
<gene>
    <name evidence="2" type="ORF">Glove_141g92</name>
</gene>
<name>A0A397J156_9GLOM</name>
<dbReference type="EMBL" id="PQFF01000132">
    <property type="protein sequence ID" value="RHZ79736.1"/>
    <property type="molecule type" value="Genomic_DNA"/>
</dbReference>
<dbReference type="Pfam" id="PF07534">
    <property type="entry name" value="TLD"/>
    <property type="match status" value="1"/>
</dbReference>
<feature type="domain" description="TLDc" evidence="1">
    <location>
        <begin position="423"/>
        <end position="549"/>
    </location>
</feature>
<reference evidence="2 3" key="1">
    <citation type="submission" date="2018-08" db="EMBL/GenBank/DDBJ databases">
        <title>Genome and evolution of the arbuscular mycorrhizal fungus Diversispora epigaea (formerly Glomus versiforme) and its bacterial endosymbionts.</title>
        <authorList>
            <person name="Sun X."/>
            <person name="Fei Z."/>
            <person name="Harrison M."/>
        </authorList>
    </citation>
    <scope>NUCLEOTIDE SEQUENCE [LARGE SCALE GENOMIC DNA]</scope>
    <source>
        <strain evidence="2 3">IT104</strain>
    </source>
</reference>
<dbReference type="PROSITE" id="PS51886">
    <property type="entry name" value="TLDC"/>
    <property type="match status" value="1"/>
</dbReference>
<evidence type="ECO:0000259" key="1">
    <source>
        <dbReference type="PROSITE" id="PS51886"/>
    </source>
</evidence>
<proteinExistence type="predicted"/>
<organism evidence="2 3">
    <name type="scientific">Diversispora epigaea</name>
    <dbReference type="NCBI Taxonomy" id="1348612"/>
    <lineage>
        <taxon>Eukaryota</taxon>
        <taxon>Fungi</taxon>
        <taxon>Fungi incertae sedis</taxon>
        <taxon>Mucoromycota</taxon>
        <taxon>Glomeromycotina</taxon>
        <taxon>Glomeromycetes</taxon>
        <taxon>Diversisporales</taxon>
        <taxon>Diversisporaceae</taxon>
        <taxon>Diversispora</taxon>
    </lineage>
</organism>
<dbReference type="Proteomes" id="UP000266861">
    <property type="component" value="Unassembled WGS sequence"/>
</dbReference>
<comment type="caution">
    <text evidence="2">The sequence shown here is derived from an EMBL/GenBank/DDBJ whole genome shotgun (WGS) entry which is preliminary data.</text>
</comment>
<accession>A0A397J156</accession>